<evidence type="ECO:0000259" key="10">
    <source>
        <dbReference type="Pfam" id="PF02503"/>
    </source>
</evidence>
<dbReference type="STRING" id="1400863.BN873_100029"/>
<dbReference type="HAMAP" id="MF_00347">
    <property type="entry name" value="Polyphosphate_kinase"/>
    <property type="match status" value="1"/>
</dbReference>
<feature type="binding site" evidence="8">
    <location>
        <position position="514"/>
    </location>
    <ligand>
        <name>ATP</name>
        <dbReference type="ChEBI" id="CHEBI:30616"/>
    </ligand>
</feature>
<evidence type="ECO:0000259" key="11">
    <source>
        <dbReference type="Pfam" id="PF13089"/>
    </source>
</evidence>
<dbReference type="CDD" id="cd09165">
    <property type="entry name" value="PLDc_PaPPK1_C1_like"/>
    <property type="match status" value="1"/>
</dbReference>
<dbReference type="PANTHER" id="PTHR30218:SF0">
    <property type="entry name" value="POLYPHOSPHATE KINASE"/>
    <property type="match status" value="1"/>
</dbReference>
<dbReference type="InterPro" id="IPR024953">
    <property type="entry name" value="PP_kinase_middle"/>
</dbReference>
<dbReference type="SUPFAM" id="SSF140356">
    <property type="entry name" value="PPK N-terminal domain-like"/>
    <property type="match status" value="1"/>
</dbReference>
<dbReference type="CDD" id="cd09168">
    <property type="entry name" value="PLDc_PaPPK1_C2_like"/>
    <property type="match status" value="1"/>
</dbReference>
<evidence type="ECO:0000256" key="8">
    <source>
        <dbReference type="HAMAP-Rule" id="MF_00347"/>
    </source>
</evidence>
<dbReference type="GO" id="GO:0009358">
    <property type="term" value="C:polyphosphate kinase complex"/>
    <property type="evidence" value="ECO:0007669"/>
    <property type="project" value="InterPro"/>
</dbReference>
<dbReference type="Gene3D" id="3.30.1840.10">
    <property type="entry name" value="Polyphosphate kinase middle domain"/>
    <property type="match status" value="1"/>
</dbReference>
<reference evidence="14" key="1">
    <citation type="submission" date="2013-07" db="EMBL/GenBank/DDBJ databases">
        <authorList>
            <person name="McIlroy S."/>
        </authorList>
    </citation>
    <scope>NUCLEOTIDE SEQUENCE [LARGE SCALE GENOMIC DNA]</scope>
    <source>
        <strain evidence="14">Run_A_D11</strain>
    </source>
</reference>
<dbReference type="Pfam" id="PF02503">
    <property type="entry name" value="PP_kinase"/>
    <property type="match status" value="1"/>
</dbReference>
<dbReference type="NCBIfam" id="NF003921">
    <property type="entry name" value="PRK05443.2-2"/>
    <property type="match status" value="1"/>
</dbReference>
<feature type="domain" description="Polyphosphate kinase N-terminal" evidence="11">
    <location>
        <begin position="57"/>
        <end position="161"/>
    </location>
</feature>
<keyword evidence="15" id="KW-1185">Reference proteome</keyword>
<keyword evidence="6 8" id="KW-0067">ATP-binding</keyword>
<evidence type="ECO:0000256" key="1">
    <source>
        <dbReference type="ARBA" id="ARBA00022553"/>
    </source>
</evidence>
<evidence type="ECO:0000256" key="7">
    <source>
        <dbReference type="ARBA" id="ARBA00022842"/>
    </source>
</evidence>
<evidence type="ECO:0000256" key="9">
    <source>
        <dbReference type="RuleBase" id="RU003800"/>
    </source>
</evidence>
<comment type="cofactor">
    <cofactor evidence="8">
        <name>Mg(2+)</name>
        <dbReference type="ChEBI" id="CHEBI:18420"/>
    </cofactor>
</comment>
<sequence length="753" mass="85903">MSGFMTEEITVMPSSNENVARMAEAKVGSRKRPSEAALVEASIPPEPEIDLDAAEWYLNRELTWLAFNRRVLREAQDDRVPLLERVKFLAIVSANLDEFFMKRIGGLKQQIGARVRELTVDGRSPEQQLRECLTVVRDIVDQQRHLASEIHELLTEKGIRLRSHHSLTEDQREQMRDYYLRNIFPLVTPQTMDPAHPFPFISNLSLNLLVTVRYADDESSGLARIKVPVGSGIPRFLKVGEEDLYIPLEDVVANNLDLLFPGMVVEACELFRVTRNAIAERAEDQADDMLLMIESELRERRFAPIVRLEVDKNMDPIHRGMLAAELGLDEANEVFEVDGMMALRDLFQIVAINRPELHDPSHHPLDHPKLNDKRNIFHIIRETGPILLQHPYESFVTSVERFVLEASDDPKVLAIKMTLYRTSADSKIIQYLIDAAQDGKQVTVVVELKARFDEAANIRWANRLEEAGIHVTYGVVGLKTHSKVILVVRRDFNGLRRYAHIGTGNYHAGTARLYSDLGLLTCDPVLGEDLTELFNYLTTGYVPKRNYRKLLPAPKVLKPALLAKIDREIHHAKAGKQARIQFKMNALEDKEITAALYQASRAGVMIDLIVRDTCRLRPGVAGLSENVRVISVVGRFLEHTRIFYFYNNGNEEYFIGSADCMKRNLESRVEVVAPVDTPELRLELRQIFDAQLADHRSAWDMQPDGSYVQRMPREGEDPRGCQQLLIELAERRQKEALRLKKRKPKGIARRLAN</sequence>
<organism evidence="14 15">
    <name type="scientific">Candidatus Competibacter denitrificans Run_A_D11</name>
    <dbReference type="NCBI Taxonomy" id="1400863"/>
    <lineage>
        <taxon>Bacteria</taxon>
        <taxon>Pseudomonadati</taxon>
        <taxon>Pseudomonadota</taxon>
        <taxon>Gammaproteobacteria</taxon>
        <taxon>Candidatus Competibacteraceae</taxon>
        <taxon>Candidatus Competibacter</taxon>
    </lineage>
</organism>
<dbReference type="SUPFAM" id="SSF143724">
    <property type="entry name" value="PHP14-like"/>
    <property type="match status" value="1"/>
</dbReference>
<dbReference type="Gene3D" id="3.30.870.10">
    <property type="entry name" value="Endonuclease Chain A"/>
    <property type="match status" value="2"/>
</dbReference>
<evidence type="ECO:0000259" key="13">
    <source>
        <dbReference type="Pfam" id="PF17941"/>
    </source>
</evidence>
<dbReference type="Proteomes" id="UP000035760">
    <property type="component" value="Unassembled WGS sequence"/>
</dbReference>
<evidence type="ECO:0000256" key="2">
    <source>
        <dbReference type="ARBA" id="ARBA00022679"/>
    </source>
</evidence>
<dbReference type="PIRSF" id="PIRSF015589">
    <property type="entry name" value="PP_kinase"/>
    <property type="match status" value="1"/>
</dbReference>
<keyword evidence="1 8" id="KW-0597">Phosphoprotein</keyword>
<comment type="function">
    <text evidence="8 9">Catalyzes the reversible transfer of the terminal phosphate of ATP to form a long-chain polyphosphate (polyP).</text>
</comment>
<dbReference type="InterPro" id="IPR003414">
    <property type="entry name" value="PP_kinase"/>
</dbReference>
<dbReference type="Pfam" id="PF17941">
    <property type="entry name" value="PP_kinase_C_1"/>
    <property type="match status" value="1"/>
</dbReference>
<dbReference type="Gene3D" id="1.20.58.310">
    <property type="entry name" value="Polyphosphate kinase N-terminal domain"/>
    <property type="match status" value="1"/>
</dbReference>
<evidence type="ECO:0000313" key="15">
    <source>
        <dbReference type="Proteomes" id="UP000035760"/>
    </source>
</evidence>
<evidence type="ECO:0000256" key="6">
    <source>
        <dbReference type="ARBA" id="ARBA00022840"/>
    </source>
</evidence>
<dbReference type="EMBL" id="CBTJ020000002">
    <property type="protein sequence ID" value="CDI01017.1"/>
    <property type="molecule type" value="Genomic_DNA"/>
</dbReference>
<dbReference type="GO" id="GO:0005524">
    <property type="term" value="F:ATP binding"/>
    <property type="evidence" value="ECO:0007669"/>
    <property type="project" value="UniProtKB-KW"/>
</dbReference>
<evidence type="ECO:0000256" key="5">
    <source>
        <dbReference type="ARBA" id="ARBA00022777"/>
    </source>
</evidence>
<dbReference type="NCBIfam" id="NF003917">
    <property type="entry name" value="PRK05443.1-1"/>
    <property type="match status" value="1"/>
</dbReference>
<proteinExistence type="inferred from homology"/>
<dbReference type="SUPFAM" id="SSF56024">
    <property type="entry name" value="Phospholipase D/nuclease"/>
    <property type="match status" value="2"/>
</dbReference>
<comment type="similarity">
    <text evidence="8 9">Belongs to the polyphosphate kinase 1 (PPK1) family.</text>
</comment>
<dbReference type="PANTHER" id="PTHR30218">
    <property type="entry name" value="POLYPHOSPHATE KINASE"/>
    <property type="match status" value="1"/>
</dbReference>
<dbReference type="GO" id="GO:0006799">
    <property type="term" value="P:polyphosphate biosynthetic process"/>
    <property type="evidence" value="ECO:0007669"/>
    <property type="project" value="UniProtKB-UniRule"/>
</dbReference>
<dbReference type="GO" id="GO:0046872">
    <property type="term" value="F:metal ion binding"/>
    <property type="evidence" value="ECO:0007669"/>
    <property type="project" value="UniProtKB-KW"/>
</dbReference>
<dbReference type="FunFam" id="3.30.870.10:FF:000001">
    <property type="entry name" value="Polyphosphate kinase"/>
    <property type="match status" value="1"/>
</dbReference>
<name>W6M0U6_9GAMM</name>
<dbReference type="AlphaFoldDB" id="W6M0U6"/>
<feature type="binding site" evidence="8">
    <location>
        <position position="639"/>
    </location>
    <ligand>
        <name>ATP</name>
        <dbReference type="ChEBI" id="CHEBI:30616"/>
    </ligand>
</feature>
<feature type="binding site" evidence="8">
    <location>
        <position position="421"/>
    </location>
    <ligand>
        <name>Mg(2+)</name>
        <dbReference type="ChEBI" id="CHEBI:18420"/>
    </ligand>
</feature>
<dbReference type="NCBIfam" id="TIGR03705">
    <property type="entry name" value="poly_P_kin"/>
    <property type="match status" value="1"/>
</dbReference>
<comment type="caution">
    <text evidence="14">The sequence shown here is derived from an EMBL/GenBank/DDBJ whole genome shotgun (WGS) entry which is preliminary data.</text>
</comment>
<dbReference type="InterPro" id="IPR025200">
    <property type="entry name" value="PPK_C_dom2"/>
</dbReference>
<keyword evidence="2 8" id="KW-0808">Transferase</keyword>
<comment type="catalytic activity">
    <reaction evidence="8 9">
        <text>[phosphate](n) + ATP = [phosphate](n+1) + ADP</text>
        <dbReference type="Rhea" id="RHEA:19573"/>
        <dbReference type="Rhea" id="RHEA-COMP:9859"/>
        <dbReference type="Rhea" id="RHEA-COMP:14280"/>
        <dbReference type="ChEBI" id="CHEBI:16838"/>
        <dbReference type="ChEBI" id="CHEBI:30616"/>
        <dbReference type="ChEBI" id="CHEBI:456216"/>
        <dbReference type="EC" id="2.7.4.1"/>
    </reaction>
</comment>
<dbReference type="InterPro" id="IPR036830">
    <property type="entry name" value="PP_kinase_middle_dom_sf"/>
</dbReference>
<accession>W6M0U6</accession>
<comment type="PTM">
    <text evidence="8 9">An intermediate of this reaction is the autophosphorylated ppk in which a phosphate is covalently linked to a histidine residue through a N-P bond.</text>
</comment>
<keyword evidence="4 8" id="KW-0547">Nucleotide-binding</keyword>
<protein>
    <recommendedName>
        <fullName evidence="8 9">Polyphosphate kinase</fullName>
        <ecNumber evidence="8 9">2.7.4.1</ecNumber>
    </recommendedName>
    <alternativeName>
        <fullName evidence="8">ATP-polyphosphate phosphotransferase</fullName>
    </alternativeName>
    <alternativeName>
        <fullName evidence="8">Polyphosphoric acid kinase</fullName>
    </alternativeName>
</protein>
<dbReference type="GO" id="GO:0008976">
    <property type="term" value="F:polyphosphate kinase activity"/>
    <property type="evidence" value="ECO:0007669"/>
    <property type="project" value="UniProtKB-UniRule"/>
</dbReference>
<evidence type="ECO:0000259" key="12">
    <source>
        <dbReference type="Pfam" id="PF13090"/>
    </source>
</evidence>
<feature type="domain" description="Polyphosphate kinase middle" evidence="10">
    <location>
        <begin position="171"/>
        <end position="349"/>
    </location>
</feature>
<gene>
    <name evidence="8 14" type="primary">ppk</name>
    <name evidence="14" type="ORF">BN873_100029</name>
</gene>
<evidence type="ECO:0000256" key="4">
    <source>
        <dbReference type="ARBA" id="ARBA00022741"/>
    </source>
</evidence>
<feature type="domain" description="Polyphosphate kinase C-terminal" evidence="13">
    <location>
        <begin position="375"/>
        <end position="540"/>
    </location>
</feature>
<dbReference type="InterPro" id="IPR025198">
    <property type="entry name" value="PPK_N_dom"/>
</dbReference>
<keyword evidence="7 8" id="KW-0460">Magnesium</keyword>
<dbReference type="Pfam" id="PF13090">
    <property type="entry name" value="PP_kinase_C"/>
    <property type="match status" value="1"/>
</dbReference>
<dbReference type="Pfam" id="PF13089">
    <property type="entry name" value="PP_kinase_N"/>
    <property type="match status" value="1"/>
</dbReference>
<feature type="binding site" evidence="8">
    <location>
        <position position="451"/>
    </location>
    <ligand>
        <name>Mg(2+)</name>
        <dbReference type="ChEBI" id="CHEBI:18420"/>
    </ligand>
</feature>
<feature type="binding site" evidence="8">
    <location>
        <position position="95"/>
    </location>
    <ligand>
        <name>ATP</name>
        <dbReference type="ChEBI" id="CHEBI:30616"/>
    </ligand>
</feature>
<reference evidence="14" key="2">
    <citation type="submission" date="2014-03" db="EMBL/GenBank/DDBJ databases">
        <title>Candidatus Competibacter-lineage genomes retrieved from metagenomes reveal functional metabolic diversity.</title>
        <authorList>
            <person name="McIlroy S.J."/>
            <person name="Albertsen M."/>
            <person name="Andresen E.K."/>
            <person name="Saunders A.M."/>
            <person name="Kristiansen R."/>
            <person name="Stokholm-Bjerregaard M."/>
            <person name="Nielsen K.L."/>
            <person name="Nielsen P.H."/>
        </authorList>
    </citation>
    <scope>NUCLEOTIDE SEQUENCE</scope>
    <source>
        <strain evidence="14">Run_A_D11</strain>
    </source>
</reference>
<feature type="active site" description="Phosphohistidine intermediate" evidence="8">
    <location>
        <position position="481"/>
    </location>
</feature>
<keyword evidence="3 8" id="KW-0479">Metal-binding</keyword>
<dbReference type="NCBIfam" id="NF003918">
    <property type="entry name" value="PRK05443.1-2"/>
    <property type="match status" value="1"/>
</dbReference>
<keyword evidence="5 8" id="KW-0418">Kinase</keyword>
<feature type="domain" description="Polyphosphate kinase C-terminal" evidence="12">
    <location>
        <begin position="550"/>
        <end position="713"/>
    </location>
</feature>
<evidence type="ECO:0000313" key="14">
    <source>
        <dbReference type="EMBL" id="CDI01017.1"/>
    </source>
</evidence>
<feature type="binding site" evidence="8">
    <location>
        <position position="611"/>
    </location>
    <ligand>
        <name>ATP</name>
        <dbReference type="ChEBI" id="CHEBI:30616"/>
    </ligand>
</feature>
<dbReference type="EC" id="2.7.4.1" evidence="8 9"/>
<dbReference type="InterPro" id="IPR036832">
    <property type="entry name" value="PPK_N_dom_sf"/>
</dbReference>
<evidence type="ECO:0000256" key="3">
    <source>
        <dbReference type="ARBA" id="ARBA00022723"/>
    </source>
</evidence>
<dbReference type="InterPro" id="IPR041108">
    <property type="entry name" value="PP_kinase_C_1"/>
</dbReference>